<dbReference type="InterPro" id="IPR011011">
    <property type="entry name" value="Znf_FYVE_PHD"/>
</dbReference>
<evidence type="ECO:0000256" key="3">
    <source>
        <dbReference type="ARBA" id="ARBA00022833"/>
    </source>
</evidence>
<dbReference type="CDD" id="cd15760">
    <property type="entry name" value="FYVE_scVPS27p_like"/>
    <property type="match status" value="1"/>
</dbReference>
<dbReference type="GO" id="GO:0008270">
    <property type="term" value="F:zinc ion binding"/>
    <property type="evidence" value="ECO:0007669"/>
    <property type="project" value="UniProtKB-KW"/>
</dbReference>
<dbReference type="RefSeq" id="XP_033599619.1">
    <property type="nucleotide sequence ID" value="XM_033747145.1"/>
</dbReference>
<keyword evidence="3" id="KW-0862">Zinc</keyword>
<dbReference type="EMBL" id="ML996574">
    <property type="protein sequence ID" value="KAF2757168.1"/>
    <property type="molecule type" value="Genomic_DNA"/>
</dbReference>
<reference evidence="7" key="1">
    <citation type="journal article" date="2020" name="Stud. Mycol.">
        <title>101 Dothideomycetes genomes: a test case for predicting lifestyles and emergence of pathogens.</title>
        <authorList>
            <person name="Haridas S."/>
            <person name="Albert R."/>
            <person name="Binder M."/>
            <person name="Bloem J."/>
            <person name="Labutti K."/>
            <person name="Salamov A."/>
            <person name="Andreopoulos B."/>
            <person name="Baker S."/>
            <person name="Barry K."/>
            <person name="Bills G."/>
            <person name="Bluhm B."/>
            <person name="Cannon C."/>
            <person name="Castanera R."/>
            <person name="Culley D."/>
            <person name="Daum C."/>
            <person name="Ezra D."/>
            <person name="Gonzalez J."/>
            <person name="Henrissat B."/>
            <person name="Kuo A."/>
            <person name="Liang C."/>
            <person name="Lipzen A."/>
            <person name="Lutzoni F."/>
            <person name="Magnuson J."/>
            <person name="Mondo S."/>
            <person name="Nolan M."/>
            <person name="Ohm R."/>
            <person name="Pangilinan J."/>
            <person name="Park H.-J."/>
            <person name="Ramirez L."/>
            <person name="Alfaro M."/>
            <person name="Sun H."/>
            <person name="Tritt A."/>
            <person name="Yoshinaga Y."/>
            <person name="Zwiers L.-H."/>
            <person name="Turgeon B."/>
            <person name="Goodwin S."/>
            <person name="Spatafora J."/>
            <person name="Crous P."/>
            <person name="Grigoriev I."/>
        </authorList>
    </citation>
    <scope>NUCLEOTIDE SEQUENCE</scope>
    <source>
        <strain evidence="7">CBS 121739</strain>
    </source>
</reference>
<proteinExistence type="predicted"/>
<evidence type="ECO:0000256" key="1">
    <source>
        <dbReference type="ARBA" id="ARBA00022723"/>
    </source>
</evidence>
<protein>
    <recommendedName>
        <fullName evidence="6">FYVE-type domain-containing protein</fullName>
    </recommendedName>
</protein>
<feature type="region of interest" description="Disordered" evidence="5">
    <location>
        <begin position="230"/>
        <end position="259"/>
    </location>
</feature>
<dbReference type="Pfam" id="PF01363">
    <property type="entry name" value="FYVE"/>
    <property type="match status" value="1"/>
</dbReference>
<evidence type="ECO:0000259" key="6">
    <source>
        <dbReference type="PROSITE" id="PS50178"/>
    </source>
</evidence>
<dbReference type="Gene3D" id="3.30.40.10">
    <property type="entry name" value="Zinc/RING finger domain, C3HC4 (zinc finger)"/>
    <property type="match status" value="1"/>
</dbReference>
<feature type="region of interest" description="Disordered" evidence="5">
    <location>
        <begin position="88"/>
        <end position="162"/>
    </location>
</feature>
<dbReference type="SMART" id="SM00064">
    <property type="entry name" value="FYVE"/>
    <property type="match status" value="1"/>
</dbReference>
<dbReference type="PANTHER" id="PTHR23164">
    <property type="entry name" value="EARLY ENDOSOME ANTIGEN 1"/>
    <property type="match status" value="1"/>
</dbReference>
<dbReference type="PROSITE" id="PS50178">
    <property type="entry name" value="ZF_FYVE"/>
    <property type="match status" value="1"/>
</dbReference>
<evidence type="ECO:0000256" key="4">
    <source>
        <dbReference type="PROSITE-ProRule" id="PRU00091"/>
    </source>
</evidence>
<accession>A0A6A6W2L1</accession>
<feature type="domain" description="FYVE-type" evidence="6">
    <location>
        <begin position="166"/>
        <end position="221"/>
    </location>
</feature>
<dbReference type="SUPFAM" id="SSF57903">
    <property type="entry name" value="FYVE/PHD zinc finger"/>
    <property type="match status" value="1"/>
</dbReference>
<dbReference type="PANTHER" id="PTHR23164:SF30">
    <property type="entry name" value="EARLY ENDOSOME ANTIGEN 1"/>
    <property type="match status" value="1"/>
</dbReference>
<feature type="compositionally biased region" description="Polar residues" evidence="5">
    <location>
        <begin position="139"/>
        <end position="162"/>
    </location>
</feature>
<dbReference type="InterPro" id="IPR017455">
    <property type="entry name" value="Znf_FYVE-rel"/>
</dbReference>
<evidence type="ECO:0000256" key="2">
    <source>
        <dbReference type="ARBA" id="ARBA00022771"/>
    </source>
</evidence>
<keyword evidence="1" id="KW-0479">Metal-binding</keyword>
<dbReference type="OrthoDB" id="10018316at2759"/>
<dbReference type="Proteomes" id="UP000799437">
    <property type="component" value="Unassembled WGS sequence"/>
</dbReference>
<evidence type="ECO:0000313" key="8">
    <source>
        <dbReference type="Proteomes" id="UP000799437"/>
    </source>
</evidence>
<evidence type="ECO:0000313" key="7">
    <source>
        <dbReference type="EMBL" id="KAF2757168.1"/>
    </source>
</evidence>
<keyword evidence="8" id="KW-1185">Reference proteome</keyword>
<dbReference type="GeneID" id="54488199"/>
<dbReference type="AlphaFoldDB" id="A0A6A6W2L1"/>
<evidence type="ECO:0000256" key="5">
    <source>
        <dbReference type="SAM" id="MobiDB-lite"/>
    </source>
</evidence>
<sequence length="278" mass="31030">MAATQSMPYTAVFDRNNYTQDFSQNPHIQSMKNPDAPLYHPTTNQRHNLPPLHVSYMPERNHINVIDRQQARSRQLRSPKSPMYVPAVLRPTEKPQRQSPPKGVDSAAGTWDGNNGDEPVNCLQNGITRVETEDLSDDGPQSATGSPSTNHWKPDHTATSCTASSCQRDFGFFVRRHHCRRCGNIYCWEHIKNQAPLNQYALIHSSGQQSKVCDRCYSIYKQWKARRLSRTDSDSSTQSSPALTIAQPQPSAASTTATNNINVGSIPGSVGGYNWSTF</sequence>
<organism evidence="7 8">
    <name type="scientific">Pseudovirgaria hyperparasitica</name>
    <dbReference type="NCBI Taxonomy" id="470096"/>
    <lineage>
        <taxon>Eukaryota</taxon>
        <taxon>Fungi</taxon>
        <taxon>Dikarya</taxon>
        <taxon>Ascomycota</taxon>
        <taxon>Pezizomycotina</taxon>
        <taxon>Dothideomycetes</taxon>
        <taxon>Dothideomycetes incertae sedis</taxon>
        <taxon>Acrospermales</taxon>
        <taxon>Acrospermaceae</taxon>
        <taxon>Pseudovirgaria</taxon>
    </lineage>
</organism>
<name>A0A6A6W2L1_9PEZI</name>
<keyword evidence="2 4" id="KW-0863">Zinc-finger</keyword>
<dbReference type="InterPro" id="IPR013083">
    <property type="entry name" value="Znf_RING/FYVE/PHD"/>
</dbReference>
<dbReference type="InterPro" id="IPR000306">
    <property type="entry name" value="Znf_FYVE"/>
</dbReference>
<gene>
    <name evidence="7" type="ORF">EJ05DRAFT_501697</name>
</gene>
<feature type="compositionally biased region" description="Polar residues" evidence="5">
    <location>
        <begin position="246"/>
        <end position="259"/>
    </location>
</feature>